<keyword evidence="3" id="KW-1185">Reference proteome</keyword>
<dbReference type="EMBL" id="JAAOAR010000128">
    <property type="protein sequence ID" value="KAF5599982.1"/>
    <property type="molecule type" value="Genomic_DNA"/>
</dbReference>
<feature type="compositionally biased region" description="Polar residues" evidence="1">
    <location>
        <begin position="26"/>
        <end position="65"/>
    </location>
</feature>
<comment type="caution">
    <text evidence="2">The sequence shown here is derived from an EMBL/GenBank/DDBJ whole genome shotgun (WGS) entry which is preliminary data.</text>
</comment>
<name>A0A8H5PNE5_9HYPO</name>
<feature type="region of interest" description="Disordered" evidence="1">
    <location>
        <begin position="1"/>
        <end position="67"/>
    </location>
</feature>
<evidence type="ECO:0000256" key="1">
    <source>
        <dbReference type="SAM" id="MobiDB-lite"/>
    </source>
</evidence>
<gene>
    <name evidence="2" type="ORF">FPANT_2885</name>
</gene>
<protein>
    <submittedName>
        <fullName evidence="2">Uncharacterized protein</fullName>
    </submittedName>
</protein>
<sequence length="387" mass="43836">MSPTPVQASPAKAHTARLETPYVLTQVPQRRTRPSFSPQKTPHQQPKLSHKTSLSLDLDQGEQSSPVPPVATAALEFEEFSFRDSEGDISAKDVTKEQHMALCRFLFDQYNVTEIQESFPFLVLGCKGGPPAEDQRPFSIAGAIAIWMDAEEFGFMPIVGYPGQGEILEIEDAIVNQVEYLQIPSQDIILHFAKLWPDCLAISVLWTFLVVELPRVSDEEFVKRLETLPSGIEGYTEGCYLNLMFHNGPLPYTERLTKRIVQLDPKDLENQIADDTDYVTKDGKFYPVRSRDHRIGDEFIFDSFVSGTQTLLCYGTRFTPRWRPGPEPNVVYLSSRQGVFVTSAPKVFRKPQIRDSPDLQSTLLASESDIRHYLVYADLFDPLIDDR</sequence>
<organism evidence="2 3">
    <name type="scientific">Fusarium pseudoanthophilum</name>
    <dbReference type="NCBI Taxonomy" id="48495"/>
    <lineage>
        <taxon>Eukaryota</taxon>
        <taxon>Fungi</taxon>
        <taxon>Dikarya</taxon>
        <taxon>Ascomycota</taxon>
        <taxon>Pezizomycotina</taxon>
        <taxon>Sordariomycetes</taxon>
        <taxon>Hypocreomycetidae</taxon>
        <taxon>Hypocreales</taxon>
        <taxon>Nectriaceae</taxon>
        <taxon>Fusarium</taxon>
        <taxon>Fusarium fujikuroi species complex</taxon>
    </lineage>
</organism>
<evidence type="ECO:0000313" key="3">
    <source>
        <dbReference type="Proteomes" id="UP000544095"/>
    </source>
</evidence>
<dbReference type="Proteomes" id="UP000544095">
    <property type="component" value="Unassembled WGS sequence"/>
</dbReference>
<proteinExistence type="predicted"/>
<reference evidence="2 3" key="1">
    <citation type="submission" date="2020-05" db="EMBL/GenBank/DDBJ databases">
        <title>Identification and distribution of gene clusters putatively required for synthesis of sphingolipid metabolism inhibitors in phylogenetically diverse species of the filamentous fungus Fusarium.</title>
        <authorList>
            <person name="Kim H.-S."/>
            <person name="Busman M."/>
            <person name="Brown D.W."/>
            <person name="Divon H."/>
            <person name="Uhlig S."/>
            <person name="Proctor R.H."/>
        </authorList>
    </citation>
    <scope>NUCLEOTIDE SEQUENCE [LARGE SCALE GENOMIC DNA]</scope>
    <source>
        <strain evidence="2 3">NRRL 25211</strain>
    </source>
</reference>
<dbReference type="AlphaFoldDB" id="A0A8H5PNE5"/>
<evidence type="ECO:0000313" key="2">
    <source>
        <dbReference type="EMBL" id="KAF5599982.1"/>
    </source>
</evidence>
<accession>A0A8H5PNE5</accession>